<dbReference type="Proteomes" id="UP001165960">
    <property type="component" value="Unassembled WGS sequence"/>
</dbReference>
<dbReference type="EMBL" id="QTSX02004261">
    <property type="protein sequence ID" value="KAJ9067364.1"/>
    <property type="molecule type" value="Genomic_DNA"/>
</dbReference>
<comment type="caution">
    <text evidence="1">The sequence shown here is derived from an EMBL/GenBank/DDBJ whole genome shotgun (WGS) entry which is preliminary data.</text>
</comment>
<name>A0ACC2SYL1_9FUNG</name>
<sequence>MKANDCAGNMFTKPTAAVNSTARGRVGGGDLPTPGFASKSKNPGAGTIPALVAAVGPVLGPKSYTQALVGLSKLNLAAQNSQPKPTLHLECLSSQSQNSNQIEKEYMKPATKPARTNDQSGKDRPPASQATVPEDPKNDDKVANQPEEFEMPILSTQIALEEFPEAPACE</sequence>
<protein>
    <submittedName>
        <fullName evidence="1">Uncharacterized protein</fullName>
    </submittedName>
</protein>
<proteinExistence type="predicted"/>
<evidence type="ECO:0000313" key="2">
    <source>
        <dbReference type="Proteomes" id="UP001165960"/>
    </source>
</evidence>
<gene>
    <name evidence="1" type="ORF">DSO57_1000274</name>
</gene>
<organism evidence="1 2">
    <name type="scientific">Entomophthora muscae</name>
    <dbReference type="NCBI Taxonomy" id="34485"/>
    <lineage>
        <taxon>Eukaryota</taxon>
        <taxon>Fungi</taxon>
        <taxon>Fungi incertae sedis</taxon>
        <taxon>Zoopagomycota</taxon>
        <taxon>Entomophthoromycotina</taxon>
        <taxon>Entomophthoromycetes</taxon>
        <taxon>Entomophthorales</taxon>
        <taxon>Entomophthoraceae</taxon>
        <taxon>Entomophthora</taxon>
    </lineage>
</organism>
<reference evidence="1" key="1">
    <citation type="submission" date="2022-04" db="EMBL/GenBank/DDBJ databases">
        <title>Genome of the entomopathogenic fungus Entomophthora muscae.</title>
        <authorList>
            <person name="Elya C."/>
            <person name="Lovett B.R."/>
            <person name="Lee E."/>
            <person name="Macias A.M."/>
            <person name="Hajek A.E."/>
            <person name="De Bivort B.L."/>
            <person name="Kasson M.T."/>
            <person name="De Fine Licht H.H."/>
            <person name="Stajich J.E."/>
        </authorList>
    </citation>
    <scope>NUCLEOTIDE SEQUENCE</scope>
    <source>
        <strain evidence="1">Berkeley</strain>
    </source>
</reference>
<keyword evidence="2" id="KW-1185">Reference proteome</keyword>
<evidence type="ECO:0000313" key="1">
    <source>
        <dbReference type="EMBL" id="KAJ9067364.1"/>
    </source>
</evidence>
<accession>A0ACC2SYL1</accession>